<protein>
    <submittedName>
        <fullName evidence="2">GAF domain-containing protein</fullName>
    </submittedName>
</protein>
<dbReference type="AlphaFoldDB" id="A0A521AD45"/>
<name>A0A521AD45_9SPHI</name>
<proteinExistence type="predicted"/>
<gene>
    <name evidence="2" type="ORF">SAMN06265348_10172</name>
</gene>
<dbReference type="SUPFAM" id="SSF55785">
    <property type="entry name" value="PYP-like sensor domain (PAS domain)"/>
    <property type="match status" value="1"/>
</dbReference>
<dbReference type="Pfam" id="PF08448">
    <property type="entry name" value="PAS_4"/>
    <property type="match status" value="1"/>
</dbReference>
<dbReference type="InterPro" id="IPR035965">
    <property type="entry name" value="PAS-like_dom_sf"/>
</dbReference>
<feature type="domain" description="GAF" evidence="1">
    <location>
        <begin position="21"/>
        <end position="163"/>
    </location>
</feature>
<dbReference type="Gene3D" id="3.30.450.20">
    <property type="entry name" value="PAS domain"/>
    <property type="match status" value="1"/>
</dbReference>
<evidence type="ECO:0000313" key="2">
    <source>
        <dbReference type="EMBL" id="SMO32725.1"/>
    </source>
</evidence>
<keyword evidence="3" id="KW-1185">Reference proteome</keyword>
<dbReference type="Gene3D" id="3.30.450.40">
    <property type="match status" value="1"/>
</dbReference>
<dbReference type="InterPro" id="IPR013656">
    <property type="entry name" value="PAS_4"/>
</dbReference>
<dbReference type="OrthoDB" id="741455at2"/>
<dbReference type="EMBL" id="FXTN01000001">
    <property type="protein sequence ID" value="SMO32725.1"/>
    <property type="molecule type" value="Genomic_DNA"/>
</dbReference>
<sequence>MPDSALKGYDTVNRFLKMDISKEAELQQIVELAANICNAPIALITFMDDKTQHIKFKVGTNVGEVPSQDTFCQYTVAQKEFLIIPDASVDERVMNNPYVVQNPHVRFYAGSPLTTHDDDNIGTLCVYDTQPRILTAMQEKMLQRLARQVTRLLEFDASLQLLKEQYEYSLIQQTKLRSFFESTSSCHLLLDTQLRVISFNSAMSNALMDRYQLPIVEGMEVTDYVESSFMDEFIHNCKTALSGEAVSKETVINSLQGNVPWQLTYEPAFDSAGIIIGVTYSATDISQTAKHEKTIMEQGESFRQIDLILSELNQPMQMVKSAMAGIKDQGYPVGVIEFELLESVCEELWEKRSVSSLADKEVIKVTDAIVKN</sequence>
<accession>A0A521AD45</accession>
<evidence type="ECO:0000259" key="1">
    <source>
        <dbReference type="SMART" id="SM00065"/>
    </source>
</evidence>
<evidence type="ECO:0000313" key="3">
    <source>
        <dbReference type="Proteomes" id="UP000320300"/>
    </source>
</evidence>
<dbReference type="SMART" id="SM00065">
    <property type="entry name" value="GAF"/>
    <property type="match status" value="1"/>
</dbReference>
<dbReference type="PANTHER" id="PTHR43102:SF2">
    <property type="entry name" value="GAF DOMAIN-CONTAINING PROTEIN"/>
    <property type="match status" value="1"/>
</dbReference>
<dbReference type="Pfam" id="PF01590">
    <property type="entry name" value="GAF"/>
    <property type="match status" value="1"/>
</dbReference>
<dbReference type="InterPro" id="IPR003018">
    <property type="entry name" value="GAF"/>
</dbReference>
<dbReference type="Proteomes" id="UP000320300">
    <property type="component" value="Unassembled WGS sequence"/>
</dbReference>
<reference evidence="2 3" key="1">
    <citation type="submission" date="2017-05" db="EMBL/GenBank/DDBJ databases">
        <authorList>
            <person name="Varghese N."/>
            <person name="Submissions S."/>
        </authorList>
    </citation>
    <scope>NUCLEOTIDE SEQUENCE [LARGE SCALE GENOMIC DNA]</scope>
    <source>
        <strain evidence="2 3">DSM 19036</strain>
    </source>
</reference>
<dbReference type="RefSeq" id="WP_142526208.1">
    <property type="nucleotide sequence ID" value="NZ_CBCSJO010000002.1"/>
</dbReference>
<dbReference type="PANTHER" id="PTHR43102">
    <property type="entry name" value="SLR1143 PROTEIN"/>
    <property type="match status" value="1"/>
</dbReference>
<organism evidence="2 3">
    <name type="scientific">Pedobacter westerhofensis</name>
    <dbReference type="NCBI Taxonomy" id="425512"/>
    <lineage>
        <taxon>Bacteria</taxon>
        <taxon>Pseudomonadati</taxon>
        <taxon>Bacteroidota</taxon>
        <taxon>Sphingobacteriia</taxon>
        <taxon>Sphingobacteriales</taxon>
        <taxon>Sphingobacteriaceae</taxon>
        <taxon>Pedobacter</taxon>
    </lineage>
</organism>
<dbReference type="InterPro" id="IPR029016">
    <property type="entry name" value="GAF-like_dom_sf"/>
</dbReference>
<dbReference type="SUPFAM" id="SSF55781">
    <property type="entry name" value="GAF domain-like"/>
    <property type="match status" value="1"/>
</dbReference>